<sequence>MATAAKERLVRATTELMRRHGVAGTAVSEILSDSGAARRSIYLNFPGGKSQLVTEATRVAGASMAVAIRAILDADDPIEAFTALWIELLSTTDFDAGCPIVAAALGRADAADAADLAGEIFTEWYGLVREHLMAEGIAPDMAESLSITVVSAVEGAVVACQALRSTRPLEEVGVRLRELMAIHRPAEA</sequence>
<evidence type="ECO:0000313" key="6">
    <source>
        <dbReference type="EMBL" id="MCF8587808.1"/>
    </source>
</evidence>
<evidence type="ECO:0000256" key="2">
    <source>
        <dbReference type="ARBA" id="ARBA00023125"/>
    </source>
</evidence>
<name>A0ABS9IQH9_9ACTN</name>
<accession>A0ABS9IQH9</accession>
<dbReference type="Proteomes" id="UP001200110">
    <property type="component" value="Unassembled WGS sequence"/>
</dbReference>
<dbReference type="Pfam" id="PF00440">
    <property type="entry name" value="TetR_N"/>
    <property type="match status" value="1"/>
</dbReference>
<dbReference type="PANTHER" id="PTHR47506">
    <property type="entry name" value="TRANSCRIPTIONAL REGULATORY PROTEIN"/>
    <property type="match status" value="1"/>
</dbReference>
<dbReference type="Gene3D" id="1.10.357.10">
    <property type="entry name" value="Tetracycline Repressor, domain 2"/>
    <property type="match status" value="1"/>
</dbReference>
<evidence type="ECO:0000256" key="3">
    <source>
        <dbReference type="ARBA" id="ARBA00023163"/>
    </source>
</evidence>
<dbReference type="PROSITE" id="PS50977">
    <property type="entry name" value="HTH_TETR_2"/>
    <property type="match status" value="1"/>
</dbReference>
<proteinExistence type="predicted"/>
<keyword evidence="3" id="KW-0804">Transcription</keyword>
<feature type="domain" description="HTH tetR-type" evidence="5">
    <location>
        <begin position="3"/>
        <end position="63"/>
    </location>
</feature>
<evidence type="ECO:0000313" key="7">
    <source>
        <dbReference type="Proteomes" id="UP001200110"/>
    </source>
</evidence>
<dbReference type="RefSeq" id="WP_236997033.1">
    <property type="nucleotide sequence ID" value="NZ_JAKKOR010000003.1"/>
</dbReference>
<gene>
    <name evidence="6" type="ORF">L5G33_04900</name>
</gene>
<comment type="caution">
    <text evidence="6">The sequence shown here is derived from an EMBL/GenBank/DDBJ whole genome shotgun (WGS) entry which is preliminary data.</text>
</comment>
<evidence type="ECO:0000256" key="1">
    <source>
        <dbReference type="ARBA" id="ARBA00023015"/>
    </source>
</evidence>
<organism evidence="6 7">
    <name type="scientific">Gordonia liuliyuniae</name>
    <dbReference type="NCBI Taxonomy" id="2911517"/>
    <lineage>
        <taxon>Bacteria</taxon>
        <taxon>Bacillati</taxon>
        <taxon>Actinomycetota</taxon>
        <taxon>Actinomycetes</taxon>
        <taxon>Mycobacteriales</taxon>
        <taxon>Gordoniaceae</taxon>
        <taxon>Gordonia</taxon>
    </lineage>
</organism>
<dbReference type="SUPFAM" id="SSF48498">
    <property type="entry name" value="Tetracyclin repressor-like, C-terminal domain"/>
    <property type="match status" value="1"/>
</dbReference>
<reference evidence="6 7" key="1">
    <citation type="submission" date="2022-01" db="EMBL/GenBank/DDBJ databases">
        <authorList>
            <person name="Huang Y."/>
        </authorList>
    </citation>
    <scope>NUCLEOTIDE SEQUENCE [LARGE SCALE GENOMIC DNA]</scope>
    <source>
        <strain evidence="6 7">HY366</strain>
    </source>
</reference>
<keyword evidence="7" id="KW-1185">Reference proteome</keyword>
<dbReference type="InterPro" id="IPR001647">
    <property type="entry name" value="HTH_TetR"/>
</dbReference>
<dbReference type="InterPro" id="IPR009057">
    <property type="entry name" value="Homeodomain-like_sf"/>
</dbReference>
<evidence type="ECO:0000259" key="5">
    <source>
        <dbReference type="PROSITE" id="PS50977"/>
    </source>
</evidence>
<dbReference type="InterPro" id="IPR036271">
    <property type="entry name" value="Tet_transcr_reg_TetR-rel_C_sf"/>
</dbReference>
<keyword evidence="1" id="KW-0805">Transcription regulation</keyword>
<dbReference type="PANTHER" id="PTHR47506:SF3">
    <property type="entry name" value="HTH-TYPE TRANSCRIPTIONAL REGULATOR LMRA"/>
    <property type="match status" value="1"/>
</dbReference>
<dbReference type="InterPro" id="IPR054156">
    <property type="entry name" value="YxaF_TetR_C"/>
</dbReference>
<feature type="DNA-binding region" description="H-T-H motif" evidence="4">
    <location>
        <begin position="26"/>
        <end position="45"/>
    </location>
</feature>
<keyword evidence="2 4" id="KW-0238">DNA-binding</keyword>
<dbReference type="Pfam" id="PF21993">
    <property type="entry name" value="TetR_C_13_2"/>
    <property type="match status" value="1"/>
</dbReference>
<protein>
    <submittedName>
        <fullName evidence="6">TetR family transcriptional regulator</fullName>
    </submittedName>
</protein>
<dbReference type="EMBL" id="JAKKOR010000003">
    <property type="protein sequence ID" value="MCF8587808.1"/>
    <property type="molecule type" value="Genomic_DNA"/>
</dbReference>
<evidence type="ECO:0000256" key="4">
    <source>
        <dbReference type="PROSITE-ProRule" id="PRU00335"/>
    </source>
</evidence>
<dbReference type="SUPFAM" id="SSF46689">
    <property type="entry name" value="Homeodomain-like"/>
    <property type="match status" value="1"/>
</dbReference>